<evidence type="ECO:0000313" key="1">
    <source>
        <dbReference type="EMBL" id="CAG9575475.1"/>
    </source>
</evidence>
<dbReference type="AlphaFoldDB" id="A0A8J2W7U8"/>
<evidence type="ECO:0000313" key="2">
    <source>
        <dbReference type="Proteomes" id="UP000789524"/>
    </source>
</evidence>
<dbReference type="Proteomes" id="UP000789524">
    <property type="component" value="Unassembled WGS sequence"/>
</dbReference>
<dbReference type="EMBL" id="CAKASE010000074">
    <property type="protein sequence ID" value="CAG9575475.1"/>
    <property type="molecule type" value="Genomic_DNA"/>
</dbReference>
<organism evidence="1 2">
    <name type="scientific">Danaus chrysippus</name>
    <name type="common">African queen</name>
    <dbReference type="NCBI Taxonomy" id="151541"/>
    <lineage>
        <taxon>Eukaryota</taxon>
        <taxon>Metazoa</taxon>
        <taxon>Ecdysozoa</taxon>
        <taxon>Arthropoda</taxon>
        <taxon>Hexapoda</taxon>
        <taxon>Insecta</taxon>
        <taxon>Pterygota</taxon>
        <taxon>Neoptera</taxon>
        <taxon>Endopterygota</taxon>
        <taxon>Lepidoptera</taxon>
        <taxon>Glossata</taxon>
        <taxon>Ditrysia</taxon>
        <taxon>Papilionoidea</taxon>
        <taxon>Nymphalidae</taxon>
        <taxon>Danainae</taxon>
        <taxon>Danaini</taxon>
        <taxon>Danaina</taxon>
        <taxon>Danaus</taxon>
        <taxon>Anosia</taxon>
    </lineage>
</organism>
<dbReference type="InterPro" id="IPR042856">
    <property type="entry name" value="RSP14"/>
</dbReference>
<name>A0A8J2W7U8_9NEOP</name>
<proteinExistence type="predicted"/>
<dbReference type="InterPro" id="IPR016024">
    <property type="entry name" value="ARM-type_fold"/>
</dbReference>
<dbReference type="SUPFAM" id="SSF48371">
    <property type="entry name" value="ARM repeat"/>
    <property type="match status" value="1"/>
</dbReference>
<dbReference type="InterPro" id="IPR011989">
    <property type="entry name" value="ARM-like"/>
</dbReference>
<dbReference type="Gene3D" id="1.25.10.10">
    <property type="entry name" value="Leucine-rich Repeat Variant"/>
    <property type="match status" value="1"/>
</dbReference>
<protein>
    <submittedName>
        <fullName evidence="1">(African queen) hypothetical protein</fullName>
    </submittedName>
</protein>
<dbReference type="PANTHER" id="PTHR15599:SF1">
    <property type="entry name" value="RADIAL SPOKE HEAD 14 HOMOLOG"/>
    <property type="match status" value="1"/>
</dbReference>
<dbReference type="OrthoDB" id="409644at2759"/>
<keyword evidence="2" id="KW-1185">Reference proteome</keyword>
<dbReference type="PANTHER" id="PTHR15599">
    <property type="entry name" value="RTDR1"/>
    <property type="match status" value="1"/>
</dbReference>
<gene>
    <name evidence="1" type="ORF">DCHRY22_LOCUS11364</name>
</gene>
<accession>A0A8J2W7U8</accession>
<reference evidence="1" key="1">
    <citation type="submission" date="2021-09" db="EMBL/GenBank/DDBJ databases">
        <authorList>
            <person name="Martin H S."/>
        </authorList>
    </citation>
    <scope>NUCLEOTIDE SEQUENCE</scope>
</reference>
<comment type="caution">
    <text evidence="1">The sequence shown here is derived from an EMBL/GenBank/DDBJ whole genome shotgun (WGS) entry which is preliminary data.</text>
</comment>
<sequence length="441" mass="51653">MFCPHKNSYLQLVCAINPRVINKAVDQAMQKEHFDLHTDRPPAKRLESMQPSLYAPHVDITRASLGFERVGLRLINRDLHSPDHLKQLQAIHSILDQVKISENALFLIDLQVVYRLIDLMLHKNPVIREKVCIILSSLCNYYQGRKQIMTKLAVIENLIWLIMRDRREIRYAAAYTLRSLTRDRCSSEYILQGEKIIENLLKMIKHEHVGIVVLHLKTLEHLFEWDQERPLKANAFRLMVKLFESKDPRIVSRSMDCLTQLCKHDVGKKLADAYDLTFTLKPFLMSSALEIKISAVGLMEYTTVTTRSKWRAKECCLDLTKRLVVLCHCPNIPLLQLRSMQVLINLCDCPDIRHHMKLHWEKKIEAIKIRSHEQWDGTSETTSYCFETGHNYRTMCIEGVETIKNDYGDNAHVINVHSYLRRLHEKKSQLLYAINWKSYRD</sequence>